<comment type="catalytic activity">
    <reaction evidence="1 9">
        <text>[protein]-peptidylproline (omega=180) = [protein]-peptidylproline (omega=0)</text>
        <dbReference type="Rhea" id="RHEA:16237"/>
        <dbReference type="Rhea" id="RHEA-COMP:10747"/>
        <dbReference type="Rhea" id="RHEA-COMP:10748"/>
        <dbReference type="ChEBI" id="CHEBI:83833"/>
        <dbReference type="ChEBI" id="CHEBI:83834"/>
        <dbReference type="EC" id="5.2.1.8"/>
    </reaction>
</comment>
<organism evidence="13 14">
    <name type="scientific">Hallerella porci</name>
    <dbReference type="NCBI Taxonomy" id="1945871"/>
    <lineage>
        <taxon>Bacteria</taxon>
        <taxon>Pseudomonadati</taxon>
        <taxon>Fibrobacterota</taxon>
        <taxon>Fibrobacteria</taxon>
        <taxon>Fibrobacterales</taxon>
        <taxon>Fibrobacteraceae</taxon>
        <taxon>Hallerella</taxon>
    </lineage>
</organism>
<dbReference type="Gene3D" id="1.10.3120.10">
    <property type="entry name" value="Trigger factor, C-terminal domain"/>
    <property type="match status" value="1"/>
</dbReference>
<comment type="domain">
    <text evidence="9">Consists of 3 domains; the N-terminus binds the ribosome, the middle domain has PPIase activity, while the C-terminus has intrinsic chaperone activity on its own.</text>
</comment>
<dbReference type="EC" id="5.2.1.8" evidence="3 9"/>
<dbReference type="NCBIfam" id="TIGR00115">
    <property type="entry name" value="tig"/>
    <property type="match status" value="1"/>
</dbReference>
<accession>A0ABX5LKF9</accession>
<dbReference type="Pfam" id="PF00254">
    <property type="entry name" value="FKBP_C"/>
    <property type="match status" value="1"/>
</dbReference>
<dbReference type="InterPro" id="IPR005215">
    <property type="entry name" value="Trig_fac"/>
</dbReference>
<dbReference type="SUPFAM" id="SSF54534">
    <property type="entry name" value="FKBP-like"/>
    <property type="match status" value="1"/>
</dbReference>
<dbReference type="Gene3D" id="3.10.50.40">
    <property type="match status" value="1"/>
</dbReference>
<keyword evidence="7 9" id="KW-0413">Isomerase</keyword>
<evidence type="ECO:0000256" key="1">
    <source>
        <dbReference type="ARBA" id="ARBA00000971"/>
    </source>
</evidence>
<keyword evidence="9" id="KW-0963">Cytoplasm</keyword>
<name>A0ABX5LKF9_9BACT</name>
<dbReference type="PANTHER" id="PTHR30560:SF3">
    <property type="entry name" value="TRIGGER FACTOR-LIKE PROTEIN TIG, CHLOROPLASTIC"/>
    <property type="match status" value="1"/>
</dbReference>
<evidence type="ECO:0000256" key="6">
    <source>
        <dbReference type="ARBA" id="ARBA00023186"/>
    </source>
</evidence>
<dbReference type="PIRSF" id="PIRSF003095">
    <property type="entry name" value="Trigger_factor"/>
    <property type="match status" value="1"/>
</dbReference>
<dbReference type="Proteomes" id="UP000245523">
    <property type="component" value="Unassembled WGS sequence"/>
</dbReference>
<dbReference type="InterPro" id="IPR027304">
    <property type="entry name" value="Trigger_fact/SurA_dom_sf"/>
</dbReference>
<reference evidence="13 14" key="1">
    <citation type="submission" date="2018-05" db="EMBL/GenBank/DDBJ databases">
        <title>Animal gut microbial communities from fecal samples from Wisconsin, USA.</title>
        <authorList>
            <person name="Neumann A."/>
        </authorList>
    </citation>
    <scope>NUCLEOTIDE SEQUENCE [LARGE SCALE GENOMIC DNA]</scope>
    <source>
        <strain evidence="13 14">UWS4</strain>
    </source>
</reference>
<feature type="domain" description="Trigger factor C-terminal" evidence="12">
    <location>
        <begin position="262"/>
        <end position="408"/>
    </location>
</feature>
<evidence type="ECO:0000256" key="2">
    <source>
        <dbReference type="ARBA" id="ARBA00005464"/>
    </source>
</evidence>
<sequence>MSATIKEISSTVRNIDIAIPQDALKKPFEKKVTEYRKEIQLKGFRAGAVPRHVIESRFGDSIRAEAIEEVMNSTLSEELKAANIIPVSRVKVENFKDDKTADITFTAVVEVDPVIDIKGYDNLGITVPDVVIDEDEVKAEYDRVLQMYSTAESVDREAKKGDVVVGNYIEVKIDGENKEIPEDREFRSLLGESASPGFDEGLTGAKKGDKKDIHFIYPADHKDEQYRGKTADFKVEVTDVREIRAPKLDEEFFKKLGVKDEADLKDNLQQSILNNKKGAAKAKAVNEAIDKLIETNPFDVAHSRVVDLIKYTLQRNSGSNEEVEPTEEQLKSLEPEAIREIKKHFILEFVANKEKLKPSQALVDERIEGMAAMYGVDAKTLKDHLRQSGRINSLRDELRVEQASDFIVGIKPAAEESK</sequence>
<keyword evidence="9" id="KW-0131">Cell cycle</keyword>
<dbReference type="PANTHER" id="PTHR30560">
    <property type="entry name" value="TRIGGER FACTOR CHAPERONE AND PEPTIDYL-PROLYL CIS/TRANS ISOMERASE"/>
    <property type="match status" value="1"/>
</dbReference>
<keyword evidence="14" id="KW-1185">Reference proteome</keyword>
<dbReference type="InterPro" id="IPR037041">
    <property type="entry name" value="Trigger_fac_C_sf"/>
</dbReference>
<dbReference type="InterPro" id="IPR008880">
    <property type="entry name" value="Trigger_fac_C"/>
</dbReference>
<evidence type="ECO:0000259" key="11">
    <source>
        <dbReference type="Pfam" id="PF05697"/>
    </source>
</evidence>
<dbReference type="EMBL" id="QGHD01000012">
    <property type="protein sequence ID" value="PWL00164.1"/>
    <property type="molecule type" value="Genomic_DNA"/>
</dbReference>
<dbReference type="HAMAP" id="MF_00303">
    <property type="entry name" value="Trigger_factor_Tig"/>
    <property type="match status" value="1"/>
</dbReference>
<dbReference type="InterPro" id="IPR036611">
    <property type="entry name" value="Trigger_fac_ribosome-bd_sf"/>
</dbReference>
<feature type="domain" description="Trigger factor ribosome-binding bacterial" evidence="11">
    <location>
        <begin position="1"/>
        <end position="143"/>
    </location>
</feature>
<evidence type="ECO:0000256" key="9">
    <source>
        <dbReference type="HAMAP-Rule" id="MF_00303"/>
    </source>
</evidence>
<evidence type="ECO:0000256" key="7">
    <source>
        <dbReference type="ARBA" id="ARBA00023235"/>
    </source>
</evidence>
<gene>
    <name evidence="9" type="primary">tig</name>
    <name evidence="13" type="ORF">B0H50_11234</name>
</gene>
<protein>
    <recommendedName>
        <fullName evidence="4 9">Trigger factor</fullName>
        <shortName evidence="9">TF</shortName>
        <ecNumber evidence="3 9">5.2.1.8</ecNumber>
    </recommendedName>
    <alternativeName>
        <fullName evidence="8 9">PPIase</fullName>
    </alternativeName>
</protein>
<comment type="similarity">
    <text evidence="2 9">Belongs to the FKBP-type PPIase family. Tig subfamily.</text>
</comment>
<keyword evidence="9" id="KW-0132">Cell division</keyword>
<dbReference type="InterPro" id="IPR008881">
    <property type="entry name" value="Trigger_fac_ribosome-bd_bac"/>
</dbReference>
<dbReference type="InterPro" id="IPR046357">
    <property type="entry name" value="PPIase_dom_sf"/>
</dbReference>
<keyword evidence="6 9" id="KW-0143">Chaperone</keyword>
<dbReference type="Pfam" id="PF05698">
    <property type="entry name" value="Trigger_C"/>
    <property type="match status" value="1"/>
</dbReference>
<dbReference type="SUPFAM" id="SSF102735">
    <property type="entry name" value="Trigger factor ribosome-binding domain"/>
    <property type="match status" value="1"/>
</dbReference>
<evidence type="ECO:0000256" key="8">
    <source>
        <dbReference type="ARBA" id="ARBA00029986"/>
    </source>
</evidence>
<keyword evidence="5 9" id="KW-0697">Rotamase</keyword>
<dbReference type="Pfam" id="PF05697">
    <property type="entry name" value="Trigger_N"/>
    <property type="match status" value="1"/>
</dbReference>
<evidence type="ECO:0000259" key="12">
    <source>
        <dbReference type="Pfam" id="PF05698"/>
    </source>
</evidence>
<comment type="function">
    <text evidence="9">Involved in protein export. Acts as a chaperone by maintaining the newly synthesized protein in an open conformation. Functions as a peptidyl-prolyl cis-trans isomerase.</text>
</comment>
<dbReference type="Gene3D" id="3.30.70.1050">
    <property type="entry name" value="Trigger factor ribosome-binding domain"/>
    <property type="match status" value="1"/>
</dbReference>
<evidence type="ECO:0000313" key="14">
    <source>
        <dbReference type="Proteomes" id="UP000245523"/>
    </source>
</evidence>
<dbReference type="SUPFAM" id="SSF109998">
    <property type="entry name" value="Triger factor/SurA peptide-binding domain-like"/>
    <property type="match status" value="1"/>
</dbReference>
<comment type="subcellular location">
    <subcellularLocation>
        <location evidence="9">Cytoplasm</location>
    </subcellularLocation>
    <text evidence="9">About half TF is bound to the ribosome near the polypeptide exit tunnel while the other half is free in the cytoplasm.</text>
</comment>
<evidence type="ECO:0000256" key="3">
    <source>
        <dbReference type="ARBA" id="ARBA00013194"/>
    </source>
</evidence>
<evidence type="ECO:0000256" key="4">
    <source>
        <dbReference type="ARBA" id="ARBA00016902"/>
    </source>
</evidence>
<evidence type="ECO:0000313" key="13">
    <source>
        <dbReference type="EMBL" id="PWL00164.1"/>
    </source>
</evidence>
<comment type="caution">
    <text evidence="13">The sequence shown here is derived from an EMBL/GenBank/DDBJ whole genome shotgun (WGS) entry which is preliminary data.</text>
</comment>
<dbReference type="InterPro" id="IPR001179">
    <property type="entry name" value="PPIase_FKBP_dom"/>
</dbReference>
<feature type="domain" description="PPIase FKBP-type" evidence="10">
    <location>
        <begin position="156"/>
        <end position="237"/>
    </location>
</feature>
<evidence type="ECO:0000259" key="10">
    <source>
        <dbReference type="Pfam" id="PF00254"/>
    </source>
</evidence>
<dbReference type="RefSeq" id="WP_109587484.1">
    <property type="nucleotide sequence ID" value="NZ_JAXEIU010000041.1"/>
</dbReference>
<proteinExistence type="inferred from homology"/>
<evidence type="ECO:0000256" key="5">
    <source>
        <dbReference type="ARBA" id="ARBA00023110"/>
    </source>
</evidence>